<keyword evidence="4 6" id="KW-1133">Transmembrane helix</keyword>
<evidence type="ECO:0000259" key="7">
    <source>
        <dbReference type="Pfam" id="PF09335"/>
    </source>
</evidence>
<evidence type="ECO:0000256" key="2">
    <source>
        <dbReference type="ARBA" id="ARBA00022475"/>
    </source>
</evidence>
<sequence>MEHSDLSAYIYSFSYLGIFFWFALLEQLTPIPEEVSLISLGYICTHSSLNPLLAGAVSVVALLTTDNVFFYLSLKGSKVVKKTIGKVSSGVLKRLRTNLKKNAKSTLFVLALLPKLRFLSPVVSATVGISWKLFFIVNSIATGLYVAFYIVVGMLFQKQLAKSLQKLHLTQHITFVASMACITVIVFIVIKKWVANKKDG</sequence>
<dbReference type="RefSeq" id="WP_369332319.1">
    <property type="nucleotide sequence ID" value="NZ_JAULBC010000011.1"/>
</dbReference>
<dbReference type="Pfam" id="PF09335">
    <property type="entry name" value="VTT_dom"/>
    <property type="match status" value="1"/>
</dbReference>
<feature type="transmembrane region" description="Helical" evidence="6">
    <location>
        <begin position="168"/>
        <end position="190"/>
    </location>
</feature>
<evidence type="ECO:0000256" key="3">
    <source>
        <dbReference type="ARBA" id="ARBA00022692"/>
    </source>
</evidence>
<protein>
    <submittedName>
        <fullName evidence="8">VTT domain-containing protein</fullName>
    </submittedName>
</protein>
<organism evidence="8 9">
    <name type="scientific">Danxiaibacter flavus</name>
    <dbReference type="NCBI Taxonomy" id="3049108"/>
    <lineage>
        <taxon>Bacteria</taxon>
        <taxon>Pseudomonadati</taxon>
        <taxon>Bacteroidota</taxon>
        <taxon>Chitinophagia</taxon>
        <taxon>Chitinophagales</taxon>
        <taxon>Chitinophagaceae</taxon>
        <taxon>Danxiaibacter</taxon>
    </lineage>
</organism>
<feature type="transmembrane region" description="Helical" evidence="6">
    <location>
        <begin position="133"/>
        <end position="156"/>
    </location>
</feature>
<evidence type="ECO:0000256" key="6">
    <source>
        <dbReference type="SAM" id="Phobius"/>
    </source>
</evidence>
<keyword evidence="3 6" id="KW-0812">Transmembrane</keyword>
<keyword evidence="9" id="KW-1185">Reference proteome</keyword>
<feature type="transmembrane region" description="Helical" evidence="6">
    <location>
        <begin position="52"/>
        <end position="72"/>
    </location>
</feature>
<evidence type="ECO:0000256" key="1">
    <source>
        <dbReference type="ARBA" id="ARBA00004651"/>
    </source>
</evidence>
<dbReference type="InterPro" id="IPR051311">
    <property type="entry name" value="DedA_domain"/>
</dbReference>
<evidence type="ECO:0000313" key="8">
    <source>
        <dbReference type="EMBL" id="MEX6690903.1"/>
    </source>
</evidence>
<reference evidence="8 9" key="1">
    <citation type="submission" date="2023-07" db="EMBL/GenBank/DDBJ databases">
        <authorList>
            <person name="Lian W.-H."/>
        </authorList>
    </citation>
    <scope>NUCLEOTIDE SEQUENCE [LARGE SCALE GENOMIC DNA]</scope>
    <source>
        <strain evidence="8 9">SYSU DXS3180</strain>
    </source>
</reference>
<gene>
    <name evidence="8" type="ORF">QTN47_25565</name>
</gene>
<keyword evidence="5 6" id="KW-0472">Membrane</keyword>
<accession>A0ABV3ZPX0</accession>
<feature type="domain" description="VTT" evidence="7">
    <location>
        <begin position="31"/>
        <end position="153"/>
    </location>
</feature>
<comment type="subcellular location">
    <subcellularLocation>
        <location evidence="1">Cell membrane</location>
        <topology evidence="1">Multi-pass membrane protein</topology>
    </subcellularLocation>
</comment>
<dbReference type="PANTHER" id="PTHR42709">
    <property type="entry name" value="ALKALINE PHOSPHATASE LIKE PROTEIN"/>
    <property type="match status" value="1"/>
</dbReference>
<evidence type="ECO:0000313" key="9">
    <source>
        <dbReference type="Proteomes" id="UP001560573"/>
    </source>
</evidence>
<proteinExistence type="predicted"/>
<dbReference type="PANTHER" id="PTHR42709:SF6">
    <property type="entry name" value="UNDECAPRENYL PHOSPHATE TRANSPORTER A"/>
    <property type="match status" value="1"/>
</dbReference>
<evidence type="ECO:0000256" key="5">
    <source>
        <dbReference type="ARBA" id="ARBA00023136"/>
    </source>
</evidence>
<keyword evidence="2" id="KW-1003">Cell membrane</keyword>
<name>A0ABV3ZPX0_9BACT</name>
<dbReference type="Proteomes" id="UP001560573">
    <property type="component" value="Unassembled WGS sequence"/>
</dbReference>
<dbReference type="InterPro" id="IPR032816">
    <property type="entry name" value="VTT_dom"/>
</dbReference>
<feature type="transmembrane region" description="Helical" evidence="6">
    <location>
        <begin position="7"/>
        <end position="24"/>
    </location>
</feature>
<evidence type="ECO:0000256" key="4">
    <source>
        <dbReference type="ARBA" id="ARBA00022989"/>
    </source>
</evidence>
<dbReference type="EMBL" id="JAULBC010000011">
    <property type="protein sequence ID" value="MEX6690903.1"/>
    <property type="molecule type" value="Genomic_DNA"/>
</dbReference>
<comment type="caution">
    <text evidence="8">The sequence shown here is derived from an EMBL/GenBank/DDBJ whole genome shotgun (WGS) entry which is preliminary data.</text>
</comment>